<organism evidence="7 8">
    <name type="scientific">Aliarcobacter cryaerophilus ATCC 43158</name>
    <dbReference type="NCBI Taxonomy" id="1032070"/>
    <lineage>
        <taxon>Bacteria</taxon>
        <taxon>Pseudomonadati</taxon>
        <taxon>Campylobacterota</taxon>
        <taxon>Epsilonproteobacteria</taxon>
        <taxon>Campylobacterales</taxon>
        <taxon>Arcobacteraceae</taxon>
        <taxon>Aliarcobacter</taxon>
    </lineage>
</organism>
<keyword evidence="5" id="KW-0732">Signal</keyword>
<dbReference type="GO" id="GO:0009055">
    <property type="term" value="F:electron transfer activity"/>
    <property type="evidence" value="ECO:0007669"/>
    <property type="project" value="InterPro"/>
</dbReference>
<name>A0AAD0TUE4_9BACT</name>
<keyword evidence="3 4" id="KW-0408">Iron</keyword>
<feature type="domain" description="Cytochrome c" evidence="6">
    <location>
        <begin position="18"/>
        <end position="109"/>
    </location>
</feature>
<dbReference type="GO" id="GO:0020037">
    <property type="term" value="F:heme binding"/>
    <property type="evidence" value="ECO:0007669"/>
    <property type="project" value="InterPro"/>
</dbReference>
<feature type="chain" id="PRO_5042109093" evidence="5">
    <location>
        <begin position="21"/>
        <end position="140"/>
    </location>
</feature>
<evidence type="ECO:0000256" key="3">
    <source>
        <dbReference type="ARBA" id="ARBA00023004"/>
    </source>
</evidence>
<dbReference type="AlphaFoldDB" id="A0AAD0TUE4"/>
<dbReference type="GeneID" id="39475616"/>
<evidence type="ECO:0000313" key="7">
    <source>
        <dbReference type="EMBL" id="AYJ81152.1"/>
    </source>
</evidence>
<gene>
    <name evidence="7" type="ORF">ACRYA_a0024</name>
</gene>
<evidence type="ECO:0000256" key="2">
    <source>
        <dbReference type="ARBA" id="ARBA00022723"/>
    </source>
</evidence>
<dbReference type="RefSeq" id="WP_105918083.1">
    <property type="nucleotide sequence ID" value="NZ_CP021073.1"/>
</dbReference>
<protein>
    <submittedName>
        <fullName evidence="7">Cytochrome c</fullName>
    </submittedName>
</protein>
<dbReference type="Gene3D" id="1.10.760.10">
    <property type="entry name" value="Cytochrome c-like domain"/>
    <property type="match status" value="1"/>
</dbReference>
<sequence>MKKLVLSLSTLGLVYSSLLANDVQSLLQKNNCMNCHNIVGMKSAPPFMAIARMNSSWFGSNNSKRNIMKSIKEGSQGKYPMFSNTAMPSYAHLSDKDLNILAEWITSQSSRGMRGNMMNHNCMDNCMHNNGMNNNWMNNN</sequence>
<dbReference type="SUPFAM" id="SSF46626">
    <property type="entry name" value="Cytochrome c"/>
    <property type="match status" value="1"/>
</dbReference>
<dbReference type="EMBL" id="CP032824">
    <property type="protein sequence ID" value="AYJ81152.1"/>
    <property type="molecule type" value="Genomic_DNA"/>
</dbReference>
<dbReference type="Proteomes" id="UP000273809">
    <property type="component" value="Plasmid pACRY43158"/>
</dbReference>
<dbReference type="GO" id="GO:0046872">
    <property type="term" value="F:metal ion binding"/>
    <property type="evidence" value="ECO:0007669"/>
    <property type="project" value="UniProtKB-KW"/>
</dbReference>
<dbReference type="InterPro" id="IPR009056">
    <property type="entry name" value="Cyt_c-like_dom"/>
</dbReference>
<feature type="signal peptide" evidence="5">
    <location>
        <begin position="1"/>
        <end position="20"/>
    </location>
</feature>
<keyword evidence="1 4" id="KW-0349">Heme</keyword>
<keyword evidence="7" id="KW-0614">Plasmid</keyword>
<dbReference type="Pfam" id="PF13442">
    <property type="entry name" value="Cytochrome_CBB3"/>
    <property type="match status" value="1"/>
</dbReference>
<geneLocation type="plasmid" evidence="8">
    <name>pacry43158</name>
</geneLocation>
<evidence type="ECO:0000256" key="4">
    <source>
        <dbReference type="PROSITE-ProRule" id="PRU00433"/>
    </source>
</evidence>
<dbReference type="InterPro" id="IPR036909">
    <property type="entry name" value="Cyt_c-like_dom_sf"/>
</dbReference>
<proteinExistence type="predicted"/>
<accession>A0AAD0TUE4</accession>
<dbReference type="PROSITE" id="PS51007">
    <property type="entry name" value="CYTC"/>
    <property type="match status" value="1"/>
</dbReference>
<evidence type="ECO:0000256" key="1">
    <source>
        <dbReference type="ARBA" id="ARBA00022617"/>
    </source>
</evidence>
<dbReference type="KEGG" id="acre:ACRYA_a0024"/>
<reference evidence="7 8" key="1">
    <citation type="submission" date="2018-10" db="EMBL/GenBank/DDBJ databases">
        <title>Complete genome sequences of Arcobacter cryaerophilus strains ATCC 43158 and ATCC 49615.</title>
        <authorList>
            <person name="Miller W.G."/>
            <person name="Yee E."/>
            <person name="Bono J.L."/>
        </authorList>
    </citation>
    <scope>NUCLEOTIDE SEQUENCE [LARGE SCALE GENOMIC DNA]</scope>
    <source>
        <strain evidence="7 8">ATCC 43158</strain>
        <plasmid evidence="8">pacry43158</plasmid>
    </source>
</reference>
<evidence type="ECO:0000259" key="6">
    <source>
        <dbReference type="PROSITE" id="PS51007"/>
    </source>
</evidence>
<evidence type="ECO:0000256" key="5">
    <source>
        <dbReference type="SAM" id="SignalP"/>
    </source>
</evidence>
<keyword evidence="2 4" id="KW-0479">Metal-binding</keyword>
<evidence type="ECO:0000313" key="8">
    <source>
        <dbReference type="Proteomes" id="UP000273809"/>
    </source>
</evidence>